<proteinExistence type="predicted"/>
<gene>
    <name evidence="2" type="ORF">Rhopal_000096-T1</name>
</gene>
<dbReference type="AlphaFoldDB" id="A0AAV5G432"/>
<name>A0AAV5G432_9BASI</name>
<feature type="region of interest" description="Disordered" evidence="1">
    <location>
        <begin position="161"/>
        <end position="188"/>
    </location>
</feature>
<sequence length="188" mass="20614">MSSRQRAEFERLLSTLFDKISSSLSDLLISLDRAIPSATSASDSARRIFTALRAEEASTSERYDELAWFDKMLATVDVGPGGGKKVRMLRRDLELTRATAGAVIGVWQLLEGTRESLVSYSRHVEHYKAGLVGFHLSGHGLSVEDEVSSLKSVMDEMRATLDDARKRSGAGGRRGRAAKSEVKELPEA</sequence>
<evidence type="ECO:0000256" key="1">
    <source>
        <dbReference type="SAM" id="MobiDB-lite"/>
    </source>
</evidence>
<dbReference type="Proteomes" id="UP001342314">
    <property type="component" value="Unassembled WGS sequence"/>
</dbReference>
<dbReference type="EMBL" id="BQKY01000001">
    <property type="protein sequence ID" value="GJN87151.1"/>
    <property type="molecule type" value="Genomic_DNA"/>
</dbReference>
<keyword evidence="3" id="KW-1185">Reference proteome</keyword>
<feature type="compositionally biased region" description="Basic and acidic residues" evidence="1">
    <location>
        <begin position="178"/>
        <end position="188"/>
    </location>
</feature>
<evidence type="ECO:0000313" key="2">
    <source>
        <dbReference type="EMBL" id="GJN87151.1"/>
    </source>
</evidence>
<protein>
    <submittedName>
        <fullName evidence="2">Uncharacterized protein</fullName>
    </submittedName>
</protein>
<evidence type="ECO:0000313" key="3">
    <source>
        <dbReference type="Proteomes" id="UP001342314"/>
    </source>
</evidence>
<reference evidence="2 3" key="1">
    <citation type="submission" date="2021-12" db="EMBL/GenBank/DDBJ databases">
        <title>High titer production of polyol ester of fatty acids by Rhodotorula paludigena BS15 towards product separation-free biomass refinery.</title>
        <authorList>
            <person name="Mano J."/>
            <person name="Ono H."/>
            <person name="Tanaka T."/>
            <person name="Naito K."/>
            <person name="Sushida H."/>
            <person name="Ike M."/>
            <person name="Tokuyasu K."/>
            <person name="Kitaoka M."/>
        </authorList>
    </citation>
    <scope>NUCLEOTIDE SEQUENCE [LARGE SCALE GENOMIC DNA]</scope>
    <source>
        <strain evidence="2 3">BS15</strain>
    </source>
</reference>
<comment type="caution">
    <text evidence="2">The sequence shown here is derived from an EMBL/GenBank/DDBJ whole genome shotgun (WGS) entry which is preliminary data.</text>
</comment>
<accession>A0AAV5G432</accession>
<organism evidence="2 3">
    <name type="scientific">Rhodotorula paludigena</name>
    <dbReference type="NCBI Taxonomy" id="86838"/>
    <lineage>
        <taxon>Eukaryota</taxon>
        <taxon>Fungi</taxon>
        <taxon>Dikarya</taxon>
        <taxon>Basidiomycota</taxon>
        <taxon>Pucciniomycotina</taxon>
        <taxon>Microbotryomycetes</taxon>
        <taxon>Sporidiobolales</taxon>
        <taxon>Sporidiobolaceae</taxon>
        <taxon>Rhodotorula</taxon>
    </lineage>
</organism>